<evidence type="ECO:0000256" key="1">
    <source>
        <dbReference type="ARBA" id="ARBA00002869"/>
    </source>
</evidence>
<dbReference type="UniPathway" id="UPA00251">
    <property type="reaction ID" value="UER00319"/>
</dbReference>
<comment type="catalytic activity">
    <reaction evidence="6 7">
        <text>4 porphobilinogen + H2O = hydroxymethylbilane + 4 NH4(+)</text>
        <dbReference type="Rhea" id="RHEA:13185"/>
        <dbReference type="ChEBI" id="CHEBI:15377"/>
        <dbReference type="ChEBI" id="CHEBI:28938"/>
        <dbReference type="ChEBI" id="CHEBI:57845"/>
        <dbReference type="ChEBI" id="CHEBI:58126"/>
        <dbReference type="EC" id="2.5.1.61"/>
    </reaction>
</comment>
<evidence type="ECO:0000259" key="8">
    <source>
        <dbReference type="Pfam" id="PF01379"/>
    </source>
</evidence>
<accession>A0A519BPV2</accession>
<dbReference type="Proteomes" id="UP000319296">
    <property type="component" value="Unassembled WGS sequence"/>
</dbReference>
<dbReference type="GO" id="GO:0005737">
    <property type="term" value="C:cytoplasm"/>
    <property type="evidence" value="ECO:0007669"/>
    <property type="project" value="UniProtKB-UniRule"/>
</dbReference>
<dbReference type="PANTHER" id="PTHR11557">
    <property type="entry name" value="PORPHOBILINOGEN DEAMINASE"/>
    <property type="match status" value="1"/>
</dbReference>
<dbReference type="EMBL" id="SGBB01000001">
    <property type="protein sequence ID" value="RZD19317.1"/>
    <property type="molecule type" value="Genomic_DNA"/>
</dbReference>
<protein>
    <recommendedName>
        <fullName evidence="7">Porphobilinogen deaminase</fullName>
        <shortName evidence="7">PBG</shortName>
        <ecNumber evidence="7">2.5.1.61</ecNumber>
    </recommendedName>
    <alternativeName>
        <fullName evidence="7">Hydroxymethylbilane synthase</fullName>
        <shortName evidence="7">HMBS</shortName>
    </alternativeName>
    <alternativeName>
        <fullName evidence="7">Pre-uroporphyrinogen synthase</fullName>
    </alternativeName>
</protein>
<dbReference type="GO" id="GO:0006782">
    <property type="term" value="P:protoporphyrinogen IX biosynthetic process"/>
    <property type="evidence" value="ECO:0007669"/>
    <property type="project" value="UniProtKB-UniRule"/>
</dbReference>
<dbReference type="PANTHER" id="PTHR11557:SF0">
    <property type="entry name" value="PORPHOBILINOGEN DEAMINASE"/>
    <property type="match status" value="1"/>
</dbReference>
<evidence type="ECO:0000256" key="5">
    <source>
        <dbReference type="ARBA" id="ARBA00023244"/>
    </source>
</evidence>
<evidence type="ECO:0000256" key="2">
    <source>
        <dbReference type="ARBA" id="ARBA00004735"/>
    </source>
</evidence>
<comment type="subunit">
    <text evidence="7">Monomer.</text>
</comment>
<comment type="miscellaneous">
    <text evidence="7">The porphobilinogen subunits are added to the dipyrromethane group.</text>
</comment>
<comment type="similarity">
    <text evidence="3 7">Belongs to the HMBS family.</text>
</comment>
<dbReference type="EC" id="2.5.1.61" evidence="7"/>
<dbReference type="InterPro" id="IPR022418">
    <property type="entry name" value="Porphobilinogen_deaminase_C"/>
</dbReference>
<name>A0A519BPV2_9DELT</name>
<comment type="cofactor">
    <cofactor evidence="7">
        <name>dipyrromethane</name>
        <dbReference type="ChEBI" id="CHEBI:60342"/>
    </cofactor>
    <text evidence="7">Binds 1 dipyrromethane group covalently.</text>
</comment>
<dbReference type="NCBIfam" id="TIGR00212">
    <property type="entry name" value="hemC"/>
    <property type="match status" value="1"/>
</dbReference>
<sequence>MQLNNSKYIVKLGTRGSKLALYQANTVKDKLLNVFKEQNIDADVEIITIKTSGDKIMHASLSSFGGKGLFVKEIEEALLAGEIDIAVHSLKDVPQVIPDELTIGCVLKRDDPRDCIILKNESAIDQFSGKTTRVNLNSELANNHINNNIDTKKKVASFVDVVGLLKPHSIIGTSSLRRRILMQRLRDDLIFEPLRGNIDTRIQKVKNGFFDAIILSSSGLIRLGLEHLIDFYLDPFVFIPQCGQGVIAIEFAKENQGLDAILQFINDENTFVSTYAERQFIKILDCGCASPVGVYSYFDADSSLNNEIEINIKGFVSNIDGQYLEEQIKGSKSEYKELGKKLAQIIIEKGGAEILSKNK</sequence>
<dbReference type="GO" id="GO:0004418">
    <property type="term" value="F:hydroxymethylbilane synthase activity"/>
    <property type="evidence" value="ECO:0007669"/>
    <property type="project" value="UniProtKB-UniRule"/>
</dbReference>
<evidence type="ECO:0000256" key="7">
    <source>
        <dbReference type="HAMAP-Rule" id="MF_00260"/>
    </source>
</evidence>
<dbReference type="InterPro" id="IPR036803">
    <property type="entry name" value="Porphobilinogen_deaminase_C_sf"/>
</dbReference>
<dbReference type="SUPFAM" id="SSF53850">
    <property type="entry name" value="Periplasmic binding protein-like II"/>
    <property type="match status" value="2"/>
</dbReference>
<reference evidence="10 11" key="1">
    <citation type="journal article" date="2019" name="ISME J.">
        <title>Insights into ecological role of a new deltaproteobacterial order Candidatus Acidulodesulfobacterales by metagenomics and metatranscriptomics.</title>
        <authorList>
            <person name="Tan S."/>
            <person name="Liu J."/>
            <person name="Fang Y."/>
            <person name="Hedlund B.P."/>
            <person name="Lian Z.H."/>
            <person name="Huang L.Y."/>
            <person name="Li J.T."/>
            <person name="Huang L.N."/>
            <person name="Li W.J."/>
            <person name="Jiang H.C."/>
            <person name="Dong H.L."/>
            <person name="Shu W.S."/>
        </authorList>
    </citation>
    <scope>NUCLEOTIDE SEQUENCE [LARGE SCALE GENOMIC DNA]</scope>
    <source>
        <strain evidence="10">AP1</strain>
    </source>
</reference>
<comment type="caution">
    <text evidence="10">The sequence shown here is derived from an EMBL/GenBank/DDBJ whole genome shotgun (WGS) entry which is preliminary data.</text>
</comment>
<gene>
    <name evidence="7" type="primary">hemC</name>
    <name evidence="10" type="ORF">EVG15_00045</name>
</gene>
<dbReference type="Pfam" id="PF03900">
    <property type="entry name" value="Porphobil_deamC"/>
    <property type="match status" value="1"/>
</dbReference>
<dbReference type="Gene3D" id="3.40.190.10">
    <property type="entry name" value="Periplasmic binding protein-like II"/>
    <property type="match status" value="2"/>
</dbReference>
<dbReference type="Pfam" id="PF01379">
    <property type="entry name" value="Porphobil_deam"/>
    <property type="match status" value="1"/>
</dbReference>
<dbReference type="PIRSF" id="PIRSF001438">
    <property type="entry name" value="4pyrrol_synth_OHMeBilane_synth"/>
    <property type="match status" value="1"/>
</dbReference>
<feature type="domain" description="Porphobilinogen deaminase C-terminal" evidence="9">
    <location>
        <begin position="275"/>
        <end position="346"/>
    </location>
</feature>
<dbReference type="InterPro" id="IPR022417">
    <property type="entry name" value="Porphobilin_deaminase_N"/>
</dbReference>
<evidence type="ECO:0000313" key="10">
    <source>
        <dbReference type="EMBL" id="RZD19317.1"/>
    </source>
</evidence>
<evidence type="ECO:0000256" key="6">
    <source>
        <dbReference type="ARBA" id="ARBA00048169"/>
    </source>
</evidence>
<feature type="domain" description="Porphobilinogen deaminase N-terminal" evidence="8">
    <location>
        <begin position="10"/>
        <end position="257"/>
    </location>
</feature>
<comment type="function">
    <text evidence="1 7">Tetrapolymerization of the monopyrrole PBG into the hydroxymethylbilane pre-uroporphyrinogen in several discrete steps.</text>
</comment>
<dbReference type="PRINTS" id="PR00151">
    <property type="entry name" value="PORPHBDMNASE"/>
</dbReference>
<evidence type="ECO:0000259" key="9">
    <source>
        <dbReference type="Pfam" id="PF03900"/>
    </source>
</evidence>
<proteinExistence type="inferred from homology"/>
<evidence type="ECO:0000313" key="11">
    <source>
        <dbReference type="Proteomes" id="UP000319296"/>
    </source>
</evidence>
<organism evidence="10 11">
    <name type="scientific">Candidatus Acididesulfobacter diazotrophicus</name>
    <dbReference type="NCBI Taxonomy" id="2597226"/>
    <lineage>
        <taxon>Bacteria</taxon>
        <taxon>Deltaproteobacteria</taxon>
        <taxon>Candidatus Acidulodesulfobacterales</taxon>
        <taxon>Candidatus Acididesulfobacter</taxon>
    </lineage>
</organism>
<keyword evidence="5 7" id="KW-0627">Porphyrin biosynthesis</keyword>
<comment type="pathway">
    <text evidence="2">Porphyrin-containing compound metabolism; protoporphyrin-IX biosynthesis; coproporphyrinogen-III from 5-aminolevulinate: step 2/4.</text>
</comment>
<dbReference type="Gene3D" id="3.30.160.40">
    <property type="entry name" value="Porphobilinogen deaminase, C-terminal domain"/>
    <property type="match status" value="1"/>
</dbReference>
<dbReference type="SUPFAM" id="SSF54782">
    <property type="entry name" value="Porphobilinogen deaminase (hydroxymethylbilane synthase), C-terminal domain"/>
    <property type="match status" value="1"/>
</dbReference>
<dbReference type="HAMAP" id="MF_00260">
    <property type="entry name" value="Porphobil_deam"/>
    <property type="match status" value="1"/>
</dbReference>
<dbReference type="AlphaFoldDB" id="A0A519BPV2"/>
<evidence type="ECO:0000256" key="4">
    <source>
        <dbReference type="ARBA" id="ARBA00022679"/>
    </source>
</evidence>
<evidence type="ECO:0000256" key="3">
    <source>
        <dbReference type="ARBA" id="ARBA00005638"/>
    </source>
</evidence>
<dbReference type="InterPro" id="IPR000860">
    <property type="entry name" value="HemC"/>
</dbReference>
<dbReference type="FunFam" id="3.40.190.10:FF:000004">
    <property type="entry name" value="Porphobilinogen deaminase"/>
    <property type="match status" value="1"/>
</dbReference>
<keyword evidence="4 7" id="KW-0808">Transferase</keyword>
<feature type="modified residue" description="S-(dipyrrolylmethanemethyl)cysteine" evidence="7">
    <location>
        <position position="288"/>
    </location>
</feature>